<keyword evidence="5 6" id="KW-0472">Membrane</keyword>
<proteinExistence type="predicted"/>
<feature type="transmembrane region" description="Helical" evidence="6">
    <location>
        <begin position="40"/>
        <end position="60"/>
    </location>
</feature>
<dbReference type="RefSeq" id="WP_067970396.1">
    <property type="nucleotide sequence ID" value="NZ_CP015009.1"/>
</dbReference>
<dbReference type="EMBL" id="JACICB010000021">
    <property type="protein sequence ID" value="MBB3708664.1"/>
    <property type="molecule type" value="Genomic_DNA"/>
</dbReference>
<evidence type="ECO:0000256" key="6">
    <source>
        <dbReference type="SAM" id="Phobius"/>
    </source>
</evidence>
<feature type="transmembrane region" description="Helical" evidence="6">
    <location>
        <begin position="7"/>
        <end position="28"/>
    </location>
</feature>
<feature type="transmembrane region" description="Helical" evidence="6">
    <location>
        <begin position="67"/>
        <end position="85"/>
    </location>
</feature>
<evidence type="ECO:0000313" key="8">
    <source>
        <dbReference type="EMBL" id="MBB3708664.1"/>
    </source>
</evidence>
<evidence type="ECO:0000313" key="10">
    <source>
        <dbReference type="Proteomes" id="UP000577697"/>
    </source>
</evidence>
<keyword evidence="3 6" id="KW-0812">Transmembrane</keyword>
<evidence type="ECO:0000256" key="2">
    <source>
        <dbReference type="ARBA" id="ARBA00022475"/>
    </source>
</evidence>
<dbReference type="InterPro" id="IPR001851">
    <property type="entry name" value="ABC_transp_permease"/>
</dbReference>
<dbReference type="InterPro" id="IPR043428">
    <property type="entry name" value="LivM-like"/>
</dbReference>
<feature type="transmembrane region" description="Helical" evidence="6">
    <location>
        <begin position="133"/>
        <end position="150"/>
    </location>
</feature>
<reference evidence="7 9" key="1">
    <citation type="submission" date="2016-03" db="EMBL/GenBank/DDBJ databases">
        <title>Complete genome of Aminobacter aminovorans KCTC 2477.</title>
        <authorList>
            <person name="Kim K.M."/>
        </authorList>
    </citation>
    <scope>NUCLEOTIDE SEQUENCE [LARGE SCALE GENOMIC DNA]</scope>
    <source>
        <strain evidence="7 9">KCTC 2477</strain>
        <plasmid evidence="7 9">pAA04</plasmid>
    </source>
</reference>
<evidence type="ECO:0000256" key="1">
    <source>
        <dbReference type="ARBA" id="ARBA00004651"/>
    </source>
</evidence>
<dbReference type="PANTHER" id="PTHR30482">
    <property type="entry name" value="HIGH-AFFINITY BRANCHED-CHAIN AMINO ACID TRANSPORT SYSTEM PERMEASE"/>
    <property type="match status" value="1"/>
</dbReference>
<dbReference type="Proteomes" id="UP000075755">
    <property type="component" value="Plasmid pAA04"/>
</dbReference>
<evidence type="ECO:0000313" key="7">
    <source>
        <dbReference type="EMBL" id="AMS45457.1"/>
    </source>
</evidence>
<reference evidence="8 10" key="2">
    <citation type="submission" date="2020-08" db="EMBL/GenBank/DDBJ databases">
        <title>Genomic Encyclopedia of Type Strains, Phase IV (KMG-IV): sequencing the most valuable type-strain genomes for metagenomic binning, comparative biology and taxonomic classification.</title>
        <authorList>
            <person name="Goeker M."/>
        </authorList>
    </citation>
    <scope>NUCLEOTIDE SEQUENCE [LARGE SCALE GENOMIC DNA]</scope>
    <source>
        <strain evidence="8 10">DSM 10368</strain>
    </source>
</reference>
<keyword evidence="10" id="KW-1185">Reference proteome</keyword>
<name>A0AAC8YVW2_AMIAI</name>
<feature type="transmembrane region" description="Helical" evidence="6">
    <location>
        <begin position="170"/>
        <end position="189"/>
    </location>
</feature>
<dbReference type="EMBL" id="CP015009">
    <property type="protein sequence ID" value="AMS45457.1"/>
    <property type="molecule type" value="Genomic_DNA"/>
</dbReference>
<dbReference type="Proteomes" id="UP000577697">
    <property type="component" value="Unassembled WGS sequence"/>
</dbReference>
<protein>
    <submittedName>
        <fullName evidence="8">Branched-chain amino acid transport system permease protein</fullName>
    </submittedName>
    <submittedName>
        <fullName evidence="7">High-affinity branched-chain amino acid ABC transporter permease protein</fullName>
    </submittedName>
</protein>
<dbReference type="AlphaFoldDB" id="A0AAC8YVW2"/>
<feature type="transmembrane region" description="Helical" evidence="6">
    <location>
        <begin position="268"/>
        <end position="289"/>
    </location>
</feature>
<evidence type="ECO:0000256" key="5">
    <source>
        <dbReference type="ARBA" id="ARBA00023136"/>
    </source>
</evidence>
<accession>A0AAC8YVW2</accession>
<comment type="subcellular location">
    <subcellularLocation>
        <location evidence="1">Cell membrane</location>
        <topology evidence="1">Multi-pass membrane protein</topology>
    </subcellularLocation>
</comment>
<feature type="transmembrane region" description="Helical" evidence="6">
    <location>
        <begin position="309"/>
        <end position="327"/>
    </location>
</feature>
<evidence type="ECO:0000313" key="9">
    <source>
        <dbReference type="Proteomes" id="UP000075755"/>
    </source>
</evidence>
<sequence length="341" mass="35956">MLFTSRNLAPLIFSLACVAAVSLVAWLWGSNYAQQVVTEMMIRLMVVAGLYIFMGNSGIISFGHVGFMAIGAYGAAWLTCCTLPMMKPMSMPGLPLMLQGTAYPLWAGIVVSITLSMVVAIVFGAIILRLSSLAASIATFGFLVIINNIYSNWDSVTTGTSSLANIPVDIGVGTAAFGACVVILLAFLHQRSRYGVMLRATRDELVASRASGVPVLRVRLIAFVLSAACIGAAGGFYSSSMGVLSISTFYISLTFLTLAMLTVGGASALSGAVLGVLFLTAISEAFRFFEKGISVGGAHLILPSGAQEVALGIVMIVVLVIWPSGLVRGEEVSFRRLLSRR</sequence>
<dbReference type="CDD" id="cd06581">
    <property type="entry name" value="TM_PBP1_LivM_like"/>
    <property type="match status" value="1"/>
</dbReference>
<gene>
    <name evidence="7" type="ORF">AA2016_6567</name>
    <name evidence="8" type="ORF">FHS67_005004</name>
</gene>
<dbReference type="GO" id="GO:0015658">
    <property type="term" value="F:branched-chain amino acid transmembrane transporter activity"/>
    <property type="evidence" value="ECO:0007669"/>
    <property type="project" value="InterPro"/>
</dbReference>
<evidence type="ECO:0000256" key="3">
    <source>
        <dbReference type="ARBA" id="ARBA00022692"/>
    </source>
</evidence>
<organism evidence="7 9">
    <name type="scientific">Aminobacter aminovorans</name>
    <name type="common">Chelatobacter heintzii</name>
    <dbReference type="NCBI Taxonomy" id="83263"/>
    <lineage>
        <taxon>Bacteria</taxon>
        <taxon>Pseudomonadati</taxon>
        <taxon>Pseudomonadota</taxon>
        <taxon>Alphaproteobacteria</taxon>
        <taxon>Hyphomicrobiales</taxon>
        <taxon>Phyllobacteriaceae</taxon>
        <taxon>Aminobacter</taxon>
    </lineage>
</organism>
<geneLocation type="plasmid" evidence="7 9">
    <name>pAA04</name>
</geneLocation>
<dbReference type="KEGG" id="aak:AA2016_6567"/>
<keyword evidence="7" id="KW-0614">Plasmid</keyword>
<feature type="transmembrane region" description="Helical" evidence="6">
    <location>
        <begin position="218"/>
        <end position="237"/>
    </location>
</feature>
<feature type="transmembrane region" description="Helical" evidence="6">
    <location>
        <begin position="105"/>
        <end position="126"/>
    </location>
</feature>
<dbReference type="GO" id="GO:0005886">
    <property type="term" value="C:plasma membrane"/>
    <property type="evidence" value="ECO:0007669"/>
    <property type="project" value="UniProtKB-SubCell"/>
</dbReference>
<dbReference type="PANTHER" id="PTHR30482:SF20">
    <property type="entry name" value="HIGH-AFFINITY BRANCHED-CHAIN AMINO ACID TRANSPORT SYSTEM PERMEASE PROTEIN LIVM"/>
    <property type="match status" value="1"/>
</dbReference>
<dbReference type="Pfam" id="PF02653">
    <property type="entry name" value="BPD_transp_2"/>
    <property type="match status" value="1"/>
</dbReference>
<keyword evidence="2" id="KW-1003">Cell membrane</keyword>
<keyword evidence="4 6" id="KW-1133">Transmembrane helix</keyword>
<dbReference type="PROSITE" id="PS51257">
    <property type="entry name" value="PROKAR_LIPOPROTEIN"/>
    <property type="match status" value="1"/>
</dbReference>
<evidence type="ECO:0000256" key="4">
    <source>
        <dbReference type="ARBA" id="ARBA00022989"/>
    </source>
</evidence>